<proteinExistence type="predicted"/>
<keyword evidence="1" id="KW-0812">Transmembrane</keyword>
<dbReference type="AlphaFoldDB" id="A0A410PW97"/>
<dbReference type="InterPro" id="IPR013974">
    <property type="entry name" value="SAF"/>
</dbReference>
<feature type="domain" description="SAF" evidence="2">
    <location>
        <begin position="36"/>
        <end position="100"/>
    </location>
</feature>
<keyword evidence="4" id="KW-1185">Reference proteome</keyword>
<dbReference type="KEGG" id="amij:EQM06_07980"/>
<reference evidence="3 4" key="1">
    <citation type="submission" date="2019-01" db="EMBL/GenBank/DDBJ databases">
        <title>Draft genomes of a novel of Aminipila strains.</title>
        <authorList>
            <person name="Ma S."/>
        </authorList>
    </citation>
    <scope>NUCLEOTIDE SEQUENCE [LARGE SCALE GENOMIC DNA]</scope>
    <source>
        <strain evidence="4">JN-39</strain>
    </source>
</reference>
<accession>A0A410PW97</accession>
<dbReference type="Proteomes" id="UP000287601">
    <property type="component" value="Chromosome"/>
</dbReference>
<protein>
    <recommendedName>
        <fullName evidence="2">SAF domain-containing protein</fullName>
    </recommendedName>
</protein>
<dbReference type="EMBL" id="CP035281">
    <property type="protein sequence ID" value="QAT43184.1"/>
    <property type="molecule type" value="Genomic_DNA"/>
</dbReference>
<dbReference type="CDD" id="cd11614">
    <property type="entry name" value="SAF_CpaB_FlgA_like"/>
    <property type="match status" value="1"/>
</dbReference>
<evidence type="ECO:0000313" key="3">
    <source>
        <dbReference type="EMBL" id="QAT43184.1"/>
    </source>
</evidence>
<evidence type="ECO:0000313" key="4">
    <source>
        <dbReference type="Proteomes" id="UP000287601"/>
    </source>
</evidence>
<gene>
    <name evidence="3" type="ORF">EQM06_07980</name>
</gene>
<dbReference type="SMART" id="SM00858">
    <property type="entry name" value="SAF"/>
    <property type="match status" value="1"/>
</dbReference>
<feature type="transmembrane region" description="Helical" evidence="1">
    <location>
        <begin position="6"/>
        <end position="25"/>
    </location>
</feature>
<organism evidence="3 4">
    <name type="scientific">Aminipila luticellarii</name>
    <dbReference type="NCBI Taxonomy" id="2507160"/>
    <lineage>
        <taxon>Bacteria</taxon>
        <taxon>Bacillati</taxon>
        <taxon>Bacillota</taxon>
        <taxon>Clostridia</taxon>
        <taxon>Peptostreptococcales</taxon>
        <taxon>Anaerovoracaceae</taxon>
        <taxon>Aminipila</taxon>
    </lineage>
</organism>
<evidence type="ECO:0000256" key="1">
    <source>
        <dbReference type="SAM" id="Phobius"/>
    </source>
</evidence>
<dbReference type="OrthoDB" id="1738401at2"/>
<evidence type="ECO:0000259" key="2">
    <source>
        <dbReference type="SMART" id="SM00858"/>
    </source>
</evidence>
<dbReference type="RefSeq" id="WP_128745830.1">
    <property type="nucleotide sequence ID" value="NZ_CP035281.1"/>
</dbReference>
<keyword evidence="1" id="KW-1133">Transmembrane helix</keyword>
<name>A0A410PW97_9FIRM</name>
<keyword evidence="1" id="KW-0472">Membrane</keyword>
<sequence>MKRKIIRPLLGIMLIILSILAMIWWEKSGREQMVMDSVMVAKESIERGTVIRAKDFMEIKNIPESTVPGAITPQDFYRIKGLVAHQDIPKLAQVIPDMFIKRNKLLLEGASIFSIKDSWIDSRSSSLRKGDVIDMFDDTGRLYVGTFQVAYVKDSNEQEVIGTEENISDEILQRNFSSSVISHVEIIASLKDYQKIRELAEGQGMKFLIIQKGENVI</sequence>